<evidence type="ECO:0000256" key="1">
    <source>
        <dbReference type="SAM" id="MobiDB-lite"/>
    </source>
</evidence>
<protein>
    <submittedName>
        <fullName evidence="2">Uncharacterized protein</fullName>
    </submittedName>
</protein>
<dbReference type="Proteomes" id="UP001066276">
    <property type="component" value="Chromosome 5"/>
</dbReference>
<comment type="caution">
    <text evidence="2">The sequence shown here is derived from an EMBL/GenBank/DDBJ whole genome shotgun (WGS) entry which is preliminary data.</text>
</comment>
<proteinExistence type="predicted"/>
<accession>A0AAV7RWY2</accession>
<dbReference type="EMBL" id="JANPWB010000009">
    <property type="protein sequence ID" value="KAJ1156122.1"/>
    <property type="molecule type" value="Genomic_DNA"/>
</dbReference>
<feature type="region of interest" description="Disordered" evidence="1">
    <location>
        <begin position="68"/>
        <end position="89"/>
    </location>
</feature>
<feature type="compositionally biased region" description="Basic and acidic residues" evidence="1">
    <location>
        <begin position="73"/>
        <end position="82"/>
    </location>
</feature>
<gene>
    <name evidence="2" type="ORF">NDU88_008847</name>
</gene>
<dbReference type="AlphaFoldDB" id="A0AAV7RWY2"/>
<name>A0AAV7RWY2_PLEWA</name>
<keyword evidence="3" id="KW-1185">Reference proteome</keyword>
<evidence type="ECO:0000313" key="2">
    <source>
        <dbReference type="EMBL" id="KAJ1156122.1"/>
    </source>
</evidence>
<evidence type="ECO:0000313" key="3">
    <source>
        <dbReference type="Proteomes" id="UP001066276"/>
    </source>
</evidence>
<sequence length="120" mass="13991">MAPRWGAPRSGGLWPEPGVPRLLQTLFHEPRRLLLIIRHPAIPGRNKVRTSGHISYVRSVWMEPQDPTQSKHAFYDTDRPDNFSKQLKPRPLLDGRIRHQHNGSNERRKAFLALAYANWR</sequence>
<reference evidence="2" key="1">
    <citation type="journal article" date="2022" name="bioRxiv">
        <title>Sequencing and chromosome-scale assembly of the giantPleurodeles waltlgenome.</title>
        <authorList>
            <person name="Brown T."/>
            <person name="Elewa A."/>
            <person name="Iarovenko S."/>
            <person name="Subramanian E."/>
            <person name="Araus A.J."/>
            <person name="Petzold A."/>
            <person name="Susuki M."/>
            <person name="Suzuki K.-i.T."/>
            <person name="Hayashi T."/>
            <person name="Toyoda A."/>
            <person name="Oliveira C."/>
            <person name="Osipova E."/>
            <person name="Leigh N.D."/>
            <person name="Simon A."/>
            <person name="Yun M.H."/>
        </authorList>
    </citation>
    <scope>NUCLEOTIDE SEQUENCE</scope>
    <source>
        <strain evidence="2">20211129_DDA</strain>
        <tissue evidence="2">Liver</tissue>
    </source>
</reference>
<organism evidence="2 3">
    <name type="scientific">Pleurodeles waltl</name>
    <name type="common">Iberian ribbed newt</name>
    <dbReference type="NCBI Taxonomy" id="8319"/>
    <lineage>
        <taxon>Eukaryota</taxon>
        <taxon>Metazoa</taxon>
        <taxon>Chordata</taxon>
        <taxon>Craniata</taxon>
        <taxon>Vertebrata</taxon>
        <taxon>Euteleostomi</taxon>
        <taxon>Amphibia</taxon>
        <taxon>Batrachia</taxon>
        <taxon>Caudata</taxon>
        <taxon>Salamandroidea</taxon>
        <taxon>Salamandridae</taxon>
        <taxon>Pleurodelinae</taxon>
        <taxon>Pleurodeles</taxon>
    </lineage>
</organism>